<evidence type="ECO:0000313" key="2">
    <source>
        <dbReference type="Proteomes" id="UP000751190"/>
    </source>
</evidence>
<reference evidence="1" key="1">
    <citation type="submission" date="2021-05" db="EMBL/GenBank/DDBJ databases">
        <title>The genome of the haptophyte Pavlova lutheri (Diacronema luteri, Pavlovales) - a model for lipid biosynthesis in eukaryotic algae.</title>
        <authorList>
            <person name="Hulatt C.J."/>
            <person name="Posewitz M.C."/>
        </authorList>
    </citation>
    <scope>NUCLEOTIDE SEQUENCE</scope>
    <source>
        <strain evidence="1">NIVA-4/92</strain>
    </source>
</reference>
<keyword evidence="2" id="KW-1185">Reference proteome</keyword>
<proteinExistence type="predicted"/>
<gene>
    <name evidence="1" type="ORF">KFE25_006134</name>
</gene>
<dbReference type="AlphaFoldDB" id="A0A8J5XSH1"/>
<sequence length="363" mass="37517">MVEATREREASLERLLAEAAEADASIARTLDAMAQLQALSPFQPNEQLIGERLHALEAVRASLEPRASSAHARTAGADAAAMPADGGAPVASVCAREDDGAVDALLESISVPQTFGECAPAESAAYFDAAAEIARLERALPHARRFSELGEQVRAQQAALAELLDRIDATEDALRETAGSQSPGAAKRRAAGERGWTDAEAEVARVHVVMRSSGVVASTPATEPLAEPLAEPAPASARAADGCSLCSLLVAFCAALSTPALGGPLGEPSGPLGEPSADAAALLAAFELCLRHVGLELAEFRTTVRAGSDATGDATRPADRHGIACELLAIALSRAHERERSRGIALRPALARLSPRCSPLTSP</sequence>
<protein>
    <submittedName>
        <fullName evidence="1">Uncharacterized protein</fullName>
    </submittedName>
</protein>
<name>A0A8J5XSH1_DIALT</name>
<comment type="caution">
    <text evidence="1">The sequence shown here is derived from an EMBL/GenBank/DDBJ whole genome shotgun (WGS) entry which is preliminary data.</text>
</comment>
<dbReference type="Proteomes" id="UP000751190">
    <property type="component" value="Unassembled WGS sequence"/>
</dbReference>
<accession>A0A8J5XSH1</accession>
<dbReference type="EMBL" id="JAGTXO010000002">
    <property type="protein sequence ID" value="KAG8469679.1"/>
    <property type="molecule type" value="Genomic_DNA"/>
</dbReference>
<organism evidence="1 2">
    <name type="scientific">Diacronema lutheri</name>
    <name type="common">Unicellular marine alga</name>
    <name type="synonym">Monochrysis lutheri</name>
    <dbReference type="NCBI Taxonomy" id="2081491"/>
    <lineage>
        <taxon>Eukaryota</taxon>
        <taxon>Haptista</taxon>
        <taxon>Haptophyta</taxon>
        <taxon>Pavlovophyceae</taxon>
        <taxon>Pavlovales</taxon>
        <taxon>Pavlovaceae</taxon>
        <taxon>Diacronema</taxon>
    </lineage>
</organism>
<evidence type="ECO:0000313" key="1">
    <source>
        <dbReference type="EMBL" id="KAG8469679.1"/>
    </source>
</evidence>